<dbReference type="AlphaFoldDB" id="A0A1F6EDA5"/>
<dbReference type="InterPro" id="IPR050712">
    <property type="entry name" value="NAD(P)H-dep_reductase"/>
</dbReference>
<comment type="caution">
    <text evidence="2">The sequence shown here is derived from an EMBL/GenBank/DDBJ whole genome shotgun (WGS) entry which is preliminary data.</text>
</comment>
<dbReference type="SUPFAM" id="SSF52218">
    <property type="entry name" value="Flavoproteins"/>
    <property type="match status" value="1"/>
</dbReference>
<feature type="domain" description="NADPH-dependent FMN reductase-like" evidence="1">
    <location>
        <begin position="5"/>
        <end position="147"/>
    </location>
</feature>
<protein>
    <recommendedName>
        <fullName evidence="1">NADPH-dependent FMN reductase-like domain-containing protein</fullName>
    </recommendedName>
</protein>
<reference evidence="2 3" key="1">
    <citation type="journal article" date="2016" name="Nat. Commun.">
        <title>Thousands of microbial genomes shed light on interconnected biogeochemical processes in an aquifer system.</title>
        <authorList>
            <person name="Anantharaman K."/>
            <person name="Brown C.T."/>
            <person name="Hug L.A."/>
            <person name="Sharon I."/>
            <person name="Castelle C.J."/>
            <person name="Probst A.J."/>
            <person name="Thomas B.C."/>
            <person name="Singh A."/>
            <person name="Wilkins M.J."/>
            <person name="Karaoz U."/>
            <person name="Brodie E.L."/>
            <person name="Williams K.H."/>
            <person name="Hubbard S.S."/>
            <person name="Banfield J.F."/>
        </authorList>
    </citation>
    <scope>NUCLEOTIDE SEQUENCE [LARGE SCALE GENOMIC DNA]</scope>
</reference>
<dbReference type="PANTHER" id="PTHR30543">
    <property type="entry name" value="CHROMATE REDUCTASE"/>
    <property type="match status" value="1"/>
</dbReference>
<dbReference type="PANTHER" id="PTHR30543:SF21">
    <property type="entry name" value="NAD(P)H-DEPENDENT FMN REDUCTASE LOT6"/>
    <property type="match status" value="1"/>
</dbReference>
<dbReference type="GO" id="GO:0016491">
    <property type="term" value="F:oxidoreductase activity"/>
    <property type="evidence" value="ECO:0007669"/>
    <property type="project" value="InterPro"/>
</dbReference>
<dbReference type="Pfam" id="PF03358">
    <property type="entry name" value="FMN_red"/>
    <property type="match status" value="1"/>
</dbReference>
<proteinExistence type="predicted"/>
<evidence type="ECO:0000313" key="3">
    <source>
        <dbReference type="Proteomes" id="UP000176689"/>
    </source>
</evidence>
<dbReference type="InterPro" id="IPR005025">
    <property type="entry name" value="FMN_Rdtase-like_dom"/>
</dbReference>
<dbReference type="GO" id="GO:0005829">
    <property type="term" value="C:cytosol"/>
    <property type="evidence" value="ECO:0007669"/>
    <property type="project" value="TreeGrafter"/>
</dbReference>
<organism evidence="2 3">
    <name type="scientific">Candidatus Kaiserbacteria bacterium RIFCSPHIGHO2_12_FULL_53_13</name>
    <dbReference type="NCBI Taxonomy" id="1798502"/>
    <lineage>
        <taxon>Bacteria</taxon>
        <taxon>Candidatus Kaiseribacteriota</taxon>
    </lineage>
</organism>
<dbReference type="GO" id="GO:0010181">
    <property type="term" value="F:FMN binding"/>
    <property type="evidence" value="ECO:0007669"/>
    <property type="project" value="TreeGrafter"/>
</dbReference>
<name>A0A1F6EDA5_9BACT</name>
<accession>A0A1F6EDA5</accession>
<dbReference type="Proteomes" id="UP000176689">
    <property type="component" value="Unassembled WGS sequence"/>
</dbReference>
<sequence length="182" mass="20050">MNTQNILVIYGSLRKQSSNKALARALSELATEKMKVEVTGLDSLPFYNQDLESNFPAVAKDFKSKIRAADGIIIVTPEYNRSVPGVLKNMLDWTSRPYGDSAWDGKPVGILGTSVGAIGAALAQYHLKQILNYLNTHVMGQPEFYLNATDKFDAEGKLTDESTKEHVKKFLAAFEAHVAKIT</sequence>
<dbReference type="InterPro" id="IPR029039">
    <property type="entry name" value="Flavoprotein-like_sf"/>
</dbReference>
<dbReference type="EMBL" id="MFLP01000010">
    <property type="protein sequence ID" value="OGG71192.1"/>
    <property type="molecule type" value="Genomic_DNA"/>
</dbReference>
<evidence type="ECO:0000259" key="1">
    <source>
        <dbReference type="Pfam" id="PF03358"/>
    </source>
</evidence>
<dbReference type="Gene3D" id="3.40.50.360">
    <property type="match status" value="1"/>
</dbReference>
<evidence type="ECO:0000313" key="2">
    <source>
        <dbReference type="EMBL" id="OGG71192.1"/>
    </source>
</evidence>
<gene>
    <name evidence="2" type="ORF">A3F27_02785</name>
</gene>